<dbReference type="InterPro" id="IPR039367">
    <property type="entry name" value="Och1-like"/>
</dbReference>
<dbReference type="Proteomes" id="UP000077248">
    <property type="component" value="Unassembled WGS sequence"/>
</dbReference>
<gene>
    <name evidence="3" type="ORF">CC77DRAFT_1026056</name>
</gene>
<sequence>MLSRSLQLPKALNYYLFIAICTIVLVYYFLFVQARFIIRAPGAPAIAQQPQPNSIPKLIWYKLGPNGLSEETQAWTDSCVKNNPDYEARFLTEDDGDDYIRKTFVESRPDIVDTYLALPIPIYKADFLRYVLLWNEGGVWSDLDVSCEEDVRIDEWVPEIYKDKAALVVGWEFDQGWPGRYERQFESWTIMAKPRSPHMMQVIEDILQTLQEKTAEFDVSVNNITMDMMGDTVDFTGPRRLTRSVYTSLGSLLNRTVDAYDMKELVRPRLVGDVLVMPGRSFAASANTYQPEEEKLLPPQLVTHHYAGTWKNDDGGEKVKETP</sequence>
<dbReference type="PANTHER" id="PTHR31834:SF8">
    <property type="entry name" value="TRANSFERASE, PUTATIVE (AFU_ORTHOLOGUE AFUA_6G14040)-RELATED"/>
    <property type="match status" value="1"/>
</dbReference>
<dbReference type="Pfam" id="PF04488">
    <property type="entry name" value="Gly_transf_sug"/>
    <property type="match status" value="1"/>
</dbReference>
<reference evidence="3 4" key="1">
    <citation type="submission" date="2016-05" db="EMBL/GenBank/DDBJ databases">
        <title>Comparative analysis of secretome profiles of manganese(II)-oxidizing ascomycete fungi.</title>
        <authorList>
            <consortium name="DOE Joint Genome Institute"/>
            <person name="Zeiner C.A."/>
            <person name="Purvine S.O."/>
            <person name="Zink E.M."/>
            <person name="Wu S."/>
            <person name="Pasa-Tolic L."/>
            <person name="Chaput D.L."/>
            <person name="Haridas S."/>
            <person name="Grigoriev I.V."/>
            <person name="Santelli C.M."/>
            <person name="Hansel C.M."/>
        </authorList>
    </citation>
    <scope>NUCLEOTIDE SEQUENCE [LARGE SCALE GENOMIC DNA]</scope>
    <source>
        <strain evidence="3 4">SRC1lrK2f</strain>
    </source>
</reference>
<keyword evidence="2" id="KW-0472">Membrane</keyword>
<keyword evidence="4" id="KW-1185">Reference proteome</keyword>
<dbReference type="SUPFAM" id="SSF53448">
    <property type="entry name" value="Nucleotide-diphospho-sugar transferases"/>
    <property type="match status" value="1"/>
</dbReference>
<protein>
    <recommendedName>
        <fullName evidence="5">Initiation-specific alpha-1,6-mannosyltransferase</fullName>
    </recommendedName>
</protein>
<proteinExistence type="inferred from homology"/>
<dbReference type="OMA" id="VGWEFDA"/>
<name>A0A177D410_ALTAL</name>
<evidence type="ECO:0000256" key="2">
    <source>
        <dbReference type="SAM" id="Phobius"/>
    </source>
</evidence>
<evidence type="ECO:0000256" key="1">
    <source>
        <dbReference type="ARBA" id="ARBA00009003"/>
    </source>
</evidence>
<dbReference type="GO" id="GO:0006487">
    <property type="term" value="P:protein N-linked glycosylation"/>
    <property type="evidence" value="ECO:0007669"/>
    <property type="project" value="TreeGrafter"/>
</dbReference>
<dbReference type="VEuPathDB" id="FungiDB:CC77DRAFT_1026056"/>
<dbReference type="AlphaFoldDB" id="A0A177D410"/>
<dbReference type="EMBL" id="KV441502">
    <property type="protein sequence ID" value="OAG14218.1"/>
    <property type="molecule type" value="Genomic_DNA"/>
</dbReference>
<dbReference type="Gene3D" id="3.90.550.20">
    <property type="match status" value="1"/>
</dbReference>
<evidence type="ECO:0000313" key="3">
    <source>
        <dbReference type="EMBL" id="OAG14218.1"/>
    </source>
</evidence>
<evidence type="ECO:0008006" key="5">
    <source>
        <dbReference type="Google" id="ProtNLM"/>
    </source>
</evidence>
<dbReference type="GeneID" id="29111779"/>
<dbReference type="GO" id="GO:0000009">
    <property type="term" value="F:alpha-1,6-mannosyltransferase activity"/>
    <property type="evidence" value="ECO:0007669"/>
    <property type="project" value="InterPro"/>
</dbReference>
<comment type="similarity">
    <text evidence="1">Belongs to the glycosyltransferase 32 family.</text>
</comment>
<accession>A0A177D410</accession>
<dbReference type="PANTHER" id="PTHR31834">
    <property type="entry name" value="INITIATION-SPECIFIC ALPHA-1,6-MANNOSYLTRANSFERASE"/>
    <property type="match status" value="1"/>
</dbReference>
<feature type="transmembrane region" description="Helical" evidence="2">
    <location>
        <begin position="12"/>
        <end position="31"/>
    </location>
</feature>
<keyword evidence="2" id="KW-1133">Transmembrane helix</keyword>
<evidence type="ECO:0000313" key="4">
    <source>
        <dbReference type="Proteomes" id="UP000077248"/>
    </source>
</evidence>
<dbReference type="RefSeq" id="XP_018379639.1">
    <property type="nucleotide sequence ID" value="XM_018526185.1"/>
</dbReference>
<dbReference type="GO" id="GO:0000136">
    <property type="term" value="C:mannan polymerase complex"/>
    <property type="evidence" value="ECO:0007669"/>
    <property type="project" value="TreeGrafter"/>
</dbReference>
<dbReference type="KEGG" id="aalt:CC77DRAFT_1026056"/>
<organism evidence="3 4">
    <name type="scientific">Alternaria alternata</name>
    <name type="common">Alternaria rot fungus</name>
    <name type="synonym">Torula alternata</name>
    <dbReference type="NCBI Taxonomy" id="5599"/>
    <lineage>
        <taxon>Eukaryota</taxon>
        <taxon>Fungi</taxon>
        <taxon>Dikarya</taxon>
        <taxon>Ascomycota</taxon>
        <taxon>Pezizomycotina</taxon>
        <taxon>Dothideomycetes</taxon>
        <taxon>Pleosporomycetidae</taxon>
        <taxon>Pleosporales</taxon>
        <taxon>Pleosporineae</taxon>
        <taxon>Pleosporaceae</taxon>
        <taxon>Alternaria</taxon>
        <taxon>Alternaria sect. Alternaria</taxon>
        <taxon>Alternaria alternata complex</taxon>
    </lineage>
</organism>
<keyword evidence="2" id="KW-0812">Transmembrane</keyword>
<dbReference type="InterPro" id="IPR007577">
    <property type="entry name" value="GlycoTrfase_DXD_sugar-bd_CS"/>
</dbReference>
<dbReference type="InterPro" id="IPR029044">
    <property type="entry name" value="Nucleotide-diphossugar_trans"/>
</dbReference>